<keyword evidence="2" id="KW-1185">Reference proteome</keyword>
<proteinExistence type="predicted"/>
<reference evidence="1 2" key="1">
    <citation type="submission" date="2017-10" db="EMBL/GenBank/DDBJ databases">
        <title>The draft genome sequence of Lewinella nigricans NBRC 102662.</title>
        <authorList>
            <person name="Wang K."/>
        </authorList>
    </citation>
    <scope>NUCLEOTIDE SEQUENCE [LARGE SCALE GENOMIC DNA]</scope>
    <source>
        <strain evidence="1 2">NBRC 102662</strain>
    </source>
</reference>
<dbReference type="RefSeq" id="WP_099149041.1">
    <property type="nucleotide sequence ID" value="NZ_PDUD01000009.1"/>
</dbReference>
<dbReference type="EMBL" id="PDUD01000009">
    <property type="protein sequence ID" value="PHN07593.1"/>
    <property type="molecule type" value="Genomic_DNA"/>
</dbReference>
<dbReference type="Proteomes" id="UP000223913">
    <property type="component" value="Unassembled WGS sequence"/>
</dbReference>
<gene>
    <name evidence="1" type="ORF">CRP01_05690</name>
</gene>
<accession>A0A2D0NIL2</accession>
<organism evidence="1 2">
    <name type="scientific">Flavilitoribacter nigricans (strain ATCC 23147 / DSM 23189 / NBRC 102662 / NCIMB 1420 / SS-2)</name>
    <name type="common">Lewinella nigricans</name>
    <dbReference type="NCBI Taxonomy" id="1122177"/>
    <lineage>
        <taxon>Bacteria</taxon>
        <taxon>Pseudomonadati</taxon>
        <taxon>Bacteroidota</taxon>
        <taxon>Saprospiria</taxon>
        <taxon>Saprospirales</taxon>
        <taxon>Lewinellaceae</taxon>
        <taxon>Flavilitoribacter</taxon>
    </lineage>
</organism>
<evidence type="ECO:0000313" key="2">
    <source>
        <dbReference type="Proteomes" id="UP000223913"/>
    </source>
</evidence>
<dbReference type="Pfam" id="PF22668">
    <property type="entry name" value="DUF7009"/>
    <property type="match status" value="1"/>
</dbReference>
<protein>
    <submittedName>
        <fullName evidence="1">Uncharacterized protein</fullName>
    </submittedName>
</protein>
<dbReference type="AlphaFoldDB" id="A0A2D0NIL2"/>
<comment type="caution">
    <text evidence="1">The sequence shown here is derived from an EMBL/GenBank/DDBJ whole genome shotgun (WGS) entry which is preliminary data.</text>
</comment>
<dbReference type="InterPro" id="IPR053825">
    <property type="entry name" value="DUF7009"/>
</dbReference>
<name>A0A2D0NIL2_FLAN2</name>
<sequence length="127" mass="14293">MKIRIKGNTLRLRLSQTEIKQLDEAGMVSEAIAFGPGQTLVYSLERSDAAESPRAVYSDHRILVILPEKAVRDWVQSDQVSIVGEQNNATSEGLSLLIEKDFRCLTERAHEDEEDLFPHPKEGEINC</sequence>
<dbReference type="OrthoDB" id="7060517at2"/>
<evidence type="ECO:0000313" key="1">
    <source>
        <dbReference type="EMBL" id="PHN07593.1"/>
    </source>
</evidence>